<evidence type="ECO:0000313" key="3">
    <source>
        <dbReference type="WBParaSite" id="SCUD_0000044401-mRNA-1"/>
    </source>
</evidence>
<evidence type="ECO:0000313" key="1">
    <source>
        <dbReference type="EMBL" id="VDO61594.1"/>
    </source>
</evidence>
<evidence type="ECO:0000313" key="2">
    <source>
        <dbReference type="Proteomes" id="UP000279833"/>
    </source>
</evidence>
<gene>
    <name evidence="1" type="ORF">SCUD_LOCUS445</name>
</gene>
<accession>A0A183JCN7</accession>
<dbReference type="AlphaFoldDB" id="A0A183JCN7"/>
<dbReference type="Proteomes" id="UP000279833">
    <property type="component" value="Unassembled WGS sequence"/>
</dbReference>
<sequence length="35" mass="3860">MGEMLLYSGYEDGNAPHTQAVSLMLYKEARNSLIG</sequence>
<organism evidence="3">
    <name type="scientific">Schistosoma curassoni</name>
    <dbReference type="NCBI Taxonomy" id="6186"/>
    <lineage>
        <taxon>Eukaryota</taxon>
        <taxon>Metazoa</taxon>
        <taxon>Spiralia</taxon>
        <taxon>Lophotrochozoa</taxon>
        <taxon>Platyhelminthes</taxon>
        <taxon>Trematoda</taxon>
        <taxon>Digenea</taxon>
        <taxon>Strigeidida</taxon>
        <taxon>Schistosomatoidea</taxon>
        <taxon>Schistosomatidae</taxon>
        <taxon>Schistosoma</taxon>
    </lineage>
</organism>
<dbReference type="EMBL" id="UZAK01000294">
    <property type="protein sequence ID" value="VDO61594.1"/>
    <property type="molecule type" value="Genomic_DNA"/>
</dbReference>
<name>A0A183JCN7_9TREM</name>
<keyword evidence="2" id="KW-1185">Reference proteome</keyword>
<reference evidence="1 2" key="2">
    <citation type="submission" date="2018-11" db="EMBL/GenBank/DDBJ databases">
        <authorList>
            <consortium name="Pathogen Informatics"/>
        </authorList>
    </citation>
    <scope>NUCLEOTIDE SEQUENCE [LARGE SCALE GENOMIC DNA]</scope>
    <source>
        <strain evidence="1">Dakar</strain>
        <strain evidence="2">Dakar, Senegal</strain>
    </source>
</reference>
<proteinExistence type="predicted"/>
<dbReference type="WBParaSite" id="SCUD_0000044401-mRNA-1">
    <property type="protein sequence ID" value="SCUD_0000044401-mRNA-1"/>
    <property type="gene ID" value="SCUD_0000044401"/>
</dbReference>
<reference evidence="3" key="1">
    <citation type="submission" date="2016-06" db="UniProtKB">
        <authorList>
            <consortium name="WormBaseParasite"/>
        </authorList>
    </citation>
    <scope>IDENTIFICATION</scope>
</reference>
<protein>
    <submittedName>
        <fullName evidence="3">Transposase</fullName>
    </submittedName>
</protein>